<keyword evidence="3" id="KW-1185">Reference proteome</keyword>
<accession>A0A5B1CBC5</accession>
<comment type="caution">
    <text evidence="1">The sequence shown here is derived from an EMBL/GenBank/DDBJ whole genome shotgun (WGS) entry which is preliminary data.</text>
</comment>
<dbReference type="AlphaFoldDB" id="A0A5B1CBC5"/>
<sequence length="134" mass="14705">MESMRWLCPAGREAGCKCPRLSRITASITEVAAIDLQAKGKVCHRHSGACNGYPKYTVAMRSVGADFVPVGDNHRVQIVAKGRRSSKFQRAAVYRVSKDRRWLVPRSASGTSALIEHWNSGVGWCPAGRSGLEY</sequence>
<protein>
    <submittedName>
        <fullName evidence="1">Uncharacterized protein</fullName>
    </submittedName>
</protein>
<name>A0A5B1CBC5_9BACT</name>
<dbReference type="EMBL" id="VRLW01000017">
    <property type="protein sequence ID" value="KAA1256870.1"/>
    <property type="molecule type" value="Genomic_DNA"/>
</dbReference>
<organism evidence="1 3">
    <name type="scientific">Rubripirellula obstinata</name>
    <dbReference type="NCBI Taxonomy" id="406547"/>
    <lineage>
        <taxon>Bacteria</taxon>
        <taxon>Pseudomonadati</taxon>
        <taxon>Planctomycetota</taxon>
        <taxon>Planctomycetia</taxon>
        <taxon>Pirellulales</taxon>
        <taxon>Pirellulaceae</taxon>
        <taxon>Rubripirellula</taxon>
    </lineage>
</organism>
<dbReference type="EMBL" id="VRLW01000002">
    <property type="protein sequence ID" value="KAA1257491.1"/>
    <property type="molecule type" value="Genomic_DNA"/>
</dbReference>
<gene>
    <name evidence="2" type="ORF">LF1_53400</name>
    <name evidence="1" type="ORF">LF1_58470</name>
</gene>
<proteinExistence type="predicted"/>
<evidence type="ECO:0000313" key="1">
    <source>
        <dbReference type="EMBL" id="KAA1256870.1"/>
    </source>
</evidence>
<dbReference type="Proteomes" id="UP000322699">
    <property type="component" value="Unassembled WGS sequence"/>
</dbReference>
<evidence type="ECO:0000313" key="2">
    <source>
        <dbReference type="EMBL" id="KAA1257491.1"/>
    </source>
</evidence>
<evidence type="ECO:0000313" key="3">
    <source>
        <dbReference type="Proteomes" id="UP000322699"/>
    </source>
</evidence>
<reference evidence="1 3" key="1">
    <citation type="submission" date="2019-08" db="EMBL/GenBank/DDBJ databases">
        <title>Deep-cultivation of Planctomycetes and their phenomic and genomic characterization uncovers novel biology.</title>
        <authorList>
            <person name="Wiegand S."/>
            <person name="Jogler M."/>
            <person name="Boedeker C."/>
            <person name="Pinto D."/>
            <person name="Vollmers J."/>
            <person name="Rivas-Marin E."/>
            <person name="Kohn T."/>
            <person name="Peeters S.H."/>
            <person name="Heuer A."/>
            <person name="Rast P."/>
            <person name="Oberbeckmann S."/>
            <person name="Bunk B."/>
            <person name="Jeske O."/>
            <person name="Meyerdierks A."/>
            <person name="Storesund J.E."/>
            <person name="Kallscheuer N."/>
            <person name="Luecker S."/>
            <person name="Lage O.M."/>
            <person name="Pohl T."/>
            <person name="Merkel B.J."/>
            <person name="Hornburger P."/>
            <person name="Mueller R.-W."/>
            <person name="Bruemmer F."/>
            <person name="Labrenz M."/>
            <person name="Spormann A.M."/>
            <person name="Op Den Camp H."/>
            <person name="Overmann J."/>
            <person name="Amann R."/>
            <person name="Jetten M.S.M."/>
            <person name="Mascher T."/>
            <person name="Medema M.H."/>
            <person name="Devos D.P."/>
            <person name="Kaster A.-K."/>
            <person name="Ovreas L."/>
            <person name="Rohde M."/>
            <person name="Galperin M.Y."/>
            <person name="Jogler C."/>
        </authorList>
    </citation>
    <scope>NUCLEOTIDE SEQUENCE [LARGE SCALE GENOMIC DNA]</scope>
    <source>
        <strain evidence="1 3">LF1</strain>
    </source>
</reference>